<feature type="transmembrane region" description="Helical" evidence="1">
    <location>
        <begin position="139"/>
        <end position="156"/>
    </location>
</feature>
<dbReference type="Proteomes" id="UP000037755">
    <property type="component" value="Unassembled WGS sequence"/>
</dbReference>
<keyword evidence="1" id="KW-0812">Transmembrane</keyword>
<feature type="transmembrane region" description="Helical" evidence="1">
    <location>
        <begin position="101"/>
        <end position="119"/>
    </location>
</feature>
<keyword evidence="3" id="KW-1185">Reference proteome</keyword>
<sequence>MPSFLNQKNMKAIDKIIIAGIVGTSFMTLYSYLRSKKEDEEYVEPVMINKLIDNSENLPSISNEDAHPAGWGLHYATGIGFMAVYWLIWKKALARPTRNKILLLGILSGLVGIAVWKMLFSQHDRPPHNYRYGYYRQLLIAHIVFTLFSVTTYKLLDKEN</sequence>
<dbReference type="PATRIC" id="fig|1202724.3.peg.1017"/>
<organism evidence="2 3">
    <name type="scientific">Flavobacterium akiainvivens</name>
    <dbReference type="NCBI Taxonomy" id="1202724"/>
    <lineage>
        <taxon>Bacteria</taxon>
        <taxon>Pseudomonadati</taxon>
        <taxon>Bacteroidota</taxon>
        <taxon>Flavobacteriia</taxon>
        <taxon>Flavobacteriales</taxon>
        <taxon>Flavobacteriaceae</taxon>
        <taxon>Flavobacterium</taxon>
    </lineage>
</organism>
<accession>A0A0M9VHD1</accession>
<keyword evidence="1" id="KW-0472">Membrane</keyword>
<evidence type="ECO:0008006" key="4">
    <source>
        <dbReference type="Google" id="ProtNLM"/>
    </source>
</evidence>
<feature type="transmembrane region" description="Helical" evidence="1">
    <location>
        <begin position="12"/>
        <end position="33"/>
    </location>
</feature>
<evidence type="ECO:0000313" key="3">
    <source>
        <dbReference type="Proteomes" id="UP000037755"/>
    </source>
</evidence>
<dbReference type="STRING" id="1202724.AM493_04915"/>
<evidence type="ECO:0000256" key="1">
    <source>
        <dbReference type="SAM" id="Phobius"/>
    </source>
</evidence>
<protein>
    <recommendedName>
        <fullName evidence="4">DUF2938 domain-containing protein</fullName>
    </recommendedName>
</protein>
<gene>
    <name evidence="2" type="ORF">AM493_04915</name>
</gene>
<name>A0A0M9VHD1_9FLAO</name>
<reference evidence="2 3" key="1">
    <citation type="submission" date="2015-08" db="EMBL/GenBank/DDBJ databases">
        <title>Whole genome sequence of Flavobacterium akiainvivens IK-1T, from decaying Wikstroemia oahuensis, an endemic Hawaiian shrub.</title>
        <authorList>
            <person name="Wan X."/>
            <person name="Hou S."/>
            <person name="Saito J."/>
            <person name="Donachie S."/>
        </authorList>
    </citation>
    <scope>NUCLEOTIDE SEQUENCE [LARGE SCALE GENOMIC DNA]</scope>
    <source>
        <strain evidence="2 3">IK-1</strain>
    </source>
</reference>
<keyword evidence="1" id="KW-1133">Transmembrane helix</keyword>
<comment type="caution">
    <text evidence="2">The sequence shown here is derived from an EMBL/GenBank/DDBJ whole genome shotgun (WGS) entry which is preliminary data.</text>
</comment>
<proteinExistence type="predicted"/>
<evidence type="ECO:0000313" key="2">
    <source>
        <dbReference type="EMBL" id="KOS05442.1"/>
    </source>
</evidence>
<feature type="transmembrane region" description="Helical" evidence="1">
    <location>
        <begin position="69"/>
        <end position="89"/>
    </location>
</feature>
<dbReference type="AlphaFoldDB" id="A0A0M9VHD1"/>
<dbReference type="EMBL" id="LIYD01000005">
    <property type="protein sequence ID" value="KOS05442.1"/>
    <property type="molecule type" value="Genomic_DNA"/>
</dbReference>